<reference evidence="2" key="1">
    <citation type="submission" date="2023-06" db="EMBL/GenBank/DDBJ databases">
        <title>Genome-scale phylogeny and comparative genomics of the fungal order Sordariales.</title>
        <authorList>
            <consortium name="Lawrence Berkeley National Laboratory"/>
            <person name="Hensen N."/>
            <person name="Bonometti L."/>
            <person name="Westerberg I."/>
            <person name="Brannstrom I.O."/>
            <person name="Guillou S."/>
            <person name="Cros-Aarteil S."/>
            <person name="Calhoun S."/>
            <person name="Haridas S."/>
            <person name="Kuo A."/>
            <person name="Mondo S."/>
            <person name="Pangilinan J."/>
            <person name="Riley R."/>
            <person name="LaButti K."/>
            <person name="Andreopoulos B."/>
            <person name="Lipzen A."/>
            <person name="Chen C."/>
            <person name="Yanf M."/>
            <person name="Daum C."/>
            <person name="Ng V."/>
            <person name="Clum A."/>
            <person name="Steindorff A."/>
            <person name="Ohm R."/>
            <person name="Martin F."/>
            <person name="Silar P."/>
            <person name="Natvig D."/>
            <person name="Lalanne C."/>
            <person name="Gautier V."/>
            <person name="Ament-velasquez S.L."/>
            <person name="Kruys A."/>
            <person name="Hutchinson M.I."/>
            <person name="Powell A.J."/>
            <person name="Barry K."/>
            <person name="Miller A.N."/>
            <person name="Grigoriev I.V."/>
            <person name="Debuchy R."/>
            <person name="Gladieux P."/>
            <person name="Thoren M.H."/>
            <person name="Johannesson H."/>
        </authorList>
    </citation>
    <scope>NUCLEOTIDE SEQUENCE</scope>
    <source>
        <strain evidence="2">SMH2392-1A</strain>
    </source>
</reference>
<protein>
    <recommendedName>
        <fullName evidence="4">F-box domain-containing protein</fullName>
    </recommendedName>
</protein>
<keyword evidence="3" id="KW-1185">Reference proteome</keyword>
<dbReference type="AlphaFoldDB" id="A0AA40ABT4"/>
<evidence type="ECO:0000313" key="3">
    <source>
        <dbReference type="Proteomes" id="UP001172101"/>
    </source>
</evidence>
<sequence>MDTVLVATSITTKTHLPCSTRDGRTGTSEWNSTTMSSTRPNLSIRPWSEAEANPPRPSSRVFAAFAGASSTSCRARCCGTCTLLDLPNEILFDIFKRVEQNDGSCFELASGFRRPHAAWKPSQGIKALRLACRQTCDISSQLLVRMVI</sequence>
<evidence type="ECO:0008006" key="4">
    <source>
        <dbReference type="Google" id="ProtNLM"/>
    </source>
</evidence>
<dbReference type="Proteomes" id="UP001172101">
    <property type="component" value="Unassembled WGS sequence"/>
</dbReference>
<dbReference type="RefSeq" id="XP_060294091.1">
    <property type="nucleotide sequence ID" value="XM_060442230.1"/>
</dbReference>
<proteinExistence type="predicted"/>
<dbReference type="GeneID" id="85325500"/>
<gene>
    <name evidence="2" type="ORF">B0T26DRAFT_715215</name>
</gene>
<dbReference type="EMBL" id="JAUIRO010000005">
    <property type="protein sequence ID" value="KAK0712768.1"/>
    <property type="molecule type" value="Genomic_DNA"/>
</dbReference>
<feature type="compositionally biased region" description="Polar residues" evidence="1">
    <location>
        <begin position="25"/>
        <end position="41"/>
    </location>
</feature>
<evidence type="ECO:0000256" key="1">
    <source>
        <dbReference type="SAM" id="MobiDB-lite"/>
    </source>
</evidence>
<evidence type="ECO:0000313" key="2">
    <source>
        <dbReference type="EMBL" id="KAK0712768.1"/>
    </source>
</evidence>
<organism evidence="2 3">
    <name type="scientific">Lasiosphaeria miniovina</name>
    <dbReference type="NCBI Taxonomy" id="1954250"/>
    <lineage>
        <taxon>Eukaryota</taxon>
        <taxon>Fungi</taxon>
        <taxon>Dikarya</taxon>
        <taxon>Ascomycota</taxon>
        <taxon>Pezizomycotina</taxon>
        <taxon>Sordariomycetes</taxon>
        <taxon>Sordariomycetidae</taxon>
        <taxon>Sordariales</taxon>
        <taxon>Lasiosphaeriaceae</taxon>
        <taxon>Lasiosphaeria</taxon>
    </lineage>
</organism>
<name>A0AA40ABT4_9PEZI</name>
<accession>A0AA40ABT4</accession>
<comment type="caution">
    <text evidence="2">The sequence shown here is derived from an EMBL/GenBank/DDBJ whole genome shotgun (WGS) entry which is preliminary data.</text>
</comment>
<feature type="region of interest" description="Disordered" evidence="1">
    <location>
        <begin position="17"/>
        <end position="56"/>
    </location>
</feature>